<protein>
    <submittedName>
        <fullName evidence="9">DNA repair protein RadC</fullName>
    </submittedName>
</protein>
<comment type="similarity">
    <text evidence="1 7">Belongs to the UPF0758 family.</text>
</comment>
<keyword evidence="2" id="KW-0645">Protease</keyword>
<name>A0A8J6M7Z6_9FIRM</name>
<evidence type="ECO:0000256" key="2">
    <source>
        <dbReference type="ARBA" id="ARBA00022670"/>
    </source>
</evidence>
<evidence type="ECO:0000256" key="7">
    <source>
        <dbReference type="RuleBase" id="RU003797"/>
    </source>
</evidence>
<dbReference type="GO" id="GO:0006508">
    <property type="term" value="P:proteolysis"/>
    <property type="evidence" value="ECO:0007669"/>
    <property type="project" value="UniProtKB-KW"/>
</dbReference>
<dbReference type="Gene3D" id="1.10.150.20">
    <property type="entry name" value="5' to 3' exonuclease, C-terminal subdomain"/>
    <property type="match status" value="1"/>
</dbReference>
<keyword evidence="10" id="KW-1185">Reference proteome</keyword>
<keyword evidence="6" id="KW-0482">Metalloprotease</keyword>
<dbReference type="GO" id="GO:0046872">
    <property type="term" value="F:metal ion binding"/>
    <property type="evidence" value="ECO:0007669"/>
    <property type="project" value="UniProtKB-KW"/>
</dbReference>
<organism evidence="9 10">
    <name type="scientific">Lawsonibacter faecis</name>
    <dbReference type="NCBI Taxonomy" id="2763052"/>
    <lineage>
        <taxon>Bacteria</taxon>
        <taxon>Bacillati</taxon>
        <taxon>Bacillota</taxon>
        <taxon>Clostridia</taxon>
        <taxon>Eubacteriales</taxon>
        <taxon>Oscillospiraceae</taxon>
        <taxon>Lawsonibacter</taxon>
    </lineage>
</organism>
<dbReference type="RefSeq" id="WP_155147251.1">
    <property type="nucleotide sequence ID" value="NZ_JACOPQ010000006.1"/>
</dbReference>
<comment type="caution">
    <text evidence="9">The sequence shown here is derived from an EMBL/GenBank/DDBJ whole genome shotgun (WGS) entry which is preliminary data.</text>
</comment>
<keyword evidence="5" id="KW-0862">Zinc</keyword>
<sequence length="226" mass="24785">MADHSGHRDRLRGEFLARSESFPDHKVLELLLFYALPRQDTNPIAHDLLERFGSLEGVLDAPPEALAQVKGVGDRSAVLFKAVKELARRYAAGRSRIGNLITTNYAAYEILHPLFFGARNERVYLLCLDGKKKLLGCAKLGEGNVNAAEVTPRGVVETALNHNAARVILAHNHVSGLALPSDEDKATTLYLQTLLSQVGVLLDDHLIFVDDDMVSLKDSGLLPEVK</sequence>
<keyword evidence="3" id="KW-0479">Metal-binding</keyword>
<dbReference type="SUPFAM" id="SSF47781">
    <property type="entry name" value="RuvA domain 2-like"/>
    <property type="match status" value="1"/>
</dbReference>
<dbReference type="NCBIfam" id="TIGR00608">
    <property type="entry name" value="radc"/>
    <property type="match status" value="1"/>
</dbReference>
<accession>A0A8J6M7Z6</accession>
<dbReference type="Pfam" id="PF04002">
    <property type="entry name" value="RadC"/>
    <property type="match status" value="1"/>
</dbReference>
<dbReference type="PROSITE" id="PS50249">
    <property type="entry name" value="MPN"/>
    <property type="match status" value="1"/>
</dbReference>
<dbReference type="InterPro" id="IPR001405">
    <property type="entry name" value="UPF0758"/>
</dbReference>
<dbReference type="AlphaFoldDB" id="A0A8J6M7Z6"/>
<dbReference type="PANTHER" id="PTHR30471:SF3">
    <property type="entry name" value="UPF0758 PROTEIN YEES-RELATED"/>
    <property type="match status" value="1"/>
</dbReference>
<gene>
    <name evidence="9" type="primary">radC</name>
    <name evidence="9" type="ORF">H8S62_09315</name>
</gene>
<dbReference type="GO" id="GO:0008237">
    <property type="term" value="F:metallopeptidase activity"/>
    <property type="evidence" value="ECO:0007669"/>
    <property type="project" value="UniProtKB-KW"/>
</dbReference>
<dbReference type="InterPro" id="IPR037518">
    <property type="entry name" value="MPN"/>
</dbReference>
<dbReference type="InterPro" id="IPR025657">
    <property type="entry name" value="RadC_JAB"/>
</dbReference>
<evidence type="ECO:0000256" key="3">
    <source>
        <dbReference type="ARBA" id="ARBA00022723"/>
    </source>
</evidence>
<dbReference type="Proteomes" id="UP000607645">
    <property type="component" value="Unassembled WGS sequence"/>
</dbReference>
<dbReference type="EMBL" id="JACOPQ010000006">
    <property type="protein sequence ID" value="MBC5737207.1"/>
    <property type="molecule type" value="Genomic_DNA"/>
</dbReference>
<reference evidence="9" key="1">
    <citation type="submission" date="2020-08" db="EMBL/GenBank/DDBJ databases">
        <title>Genome public.</title>
        <authorList>
            <person name="Liu C."/>
            <person name="Sun Q."/>
        </authorList>
    </citation>
    <scope>NUCLEOTIDE SEQUENCE</scope>
    <source>
        <strain evidence="9">NSJ-52</strain>
    </source>
</reference>
<evidence type="ECO:0000313" key="10">
    <source>
        <dbReference type="Proteomes" id="UP000607645"/>
    </source>
</evidence>
<dbReference type="PANTHER" id="PTHR30471">
    <property type="entry name" value="DNA REPAIR PROTEIN RADC"/>
    <property type="match status" value="1"/>
</dbReference>
<proteinExistence type="inferred from homology"/>
<evidence type="ECO:0000256" key="4">
    <source>
        <dbReference type="ARBA" id="ARBA00022801"/>
    </source>
</evidence>
<dbReference type="Gene3D" id="3.40.140.10">
    <property type="entry name" value="Cytidine Deaminase, domain 2"/>
    <property type="match status" value="1"/>
</dbReference>
<evidence type="ECO:0000313" key="9">
    <source>
        <dbReference type="EMBL" id="MBC5737207.1"/>
    </source>
</evidence>
<evidence type="ECO:0000256" key="1">
    <source>
        <dbReference type="ARBA" id="ARBA00010243"/>
    </source>
</evidence>
<dbReference type="InterPro" id="IPR010994">
    <property type="entry name" value="RuvA_2-like"/>
</dbReference>
<feature type="domain" description="MPN" evidence="8">
    <location>
        <begin position="98"/>
        <end position="222"/>
    </location>
</feature>
<keyword evidence="4" id="KW-0378">Hydrolase</keyword>
<evidence type="ECO:0000259" key="8">
    <source>
        <dbReference type="PROSITE" id="PS50249"/>
    </source>
</evidence>
<evidence type="ECO:0000256" key="6">
    <source>
        <dbReference type="ARBA" id="ARBA00023049"/>
    </source>
</evidence>
<evidence type="ECO:0000256" key="5">
    <source>
        <dbReference type="ARBA" id="ARBA00022833"/>
    </source>
</evidence>